<proteinExistence type="predicted"/>
<protein>
    <submittedName>
        <fullName evidence="1">Uncharacterized protein</fullName>
    </submittedName>
</protein>
<evidence type="ECO:0000313" key="1">
    <source>
        <dbReference type="EMBL" id="MCG4525543.1"/>
    </source>
</evidence>
<evidence type="ECO:0000313" key="2">
    <source>
        <dbReference type="Proteomes" id="UP001200313"/>
    </source>
</evidence>
<keyword evidence="2" id="KW-1185">Reference proteome</keyword>
<dbReference type="RefSeq" id="WP_238072683.1">
    <property type="nucleotide sequence ID" value="NZ_JAKNJB010000001.1"/>
</dbReference>
<comment type="caution">
    <text evidence="1">The sequence shown here is derived from an EMBL/GenBank/DDBJ whole genome shotgun (WGS) entry which is preliminary data.</text>
</comment>
<accession>A0ABS9M429</accession>
<sequence length="53" mass="6366">MTYRDIAKELKRRGEQEPYTRVLLLMLQEEYTTKKPLNWGDQAPDWIRGEVKA</sequence>
<reference evidence="1 2" key="1">
    <citation type="submission" date="2022-01" db="EMBL/GenBank/DDBJ databases">
        <title>Collection of gut derived symbiotic bacterial strains cultured from healthy donors.</title>
        <authorList>
            <person name="Lin H."/>
            <person name="Kohout C."/>
            <person name="Waligurski E."/>
            <person name="Pamer E.G."/>
        </authorList>
    </citation>
    <scope>NUCLEOTIDE SEQUENCE [LARGE SCALE GENOMIC DNA]</scope>
    <source>
        <strain evidence="1 2">DFI.3.7</strain>
    </source>
</reference>
<dbReference type="EMBL" id="JAKNJB010000001">
    <property type="protein sequence ID" value="MCG4525543.1"/>
    <property type="molecule type" value="Genomic_DNA"/>
</dbReference>
<gene>
    <name evidence="1" type="ORF">L0P79_00440</name>
</gene>
<organism evidence="1 2">
    <name type="scientific">Intestinimonas massiliensis</name>
    <name type="common">ex Afouda et al. 2020</name>
    <dbReference type="NCBI Taxonomy" id="1673721"/>
    <lineage>
        <taxon>Bacteria</taxon>
        <taxon>Bacillati</taxon>
        <taxon>Bacillota</taxon>
        <taxon>Clostridia</taxon>
        <taxon>Eubacteriales</taxon>
        <taxon>Intestinimonas</taxon>
    </lineage>
</organism>
<dbReference type="Proteomes" id="UP001200313">
    <property type="component" value="Unassembled WGS sequence"/>
</dbReference>
<name>A0ABS9M429_9FIRM</name>